<dbReference type="SUPFAM" id="SSF53697">
    <property type="entry name" value="SIS domain"/>
    <property type="match status" value="1"/>
</dbReference>
<dbReference type="GO" id="GO:0097367">
    <property type="term" value="F:carbohydrate derivative binding"/>
    <property type="evidence" value="ECO:0007669"/>
    <property type="project" value="InterPro"/>
</dbReference>
<dbReference type="InterPro" id="IPR050099">
    <property type="entry name" value="SIS_GmhA/DiaA_subfam"/>
</dbReference>
<reference evidence="2" key="1">
    <citation type="submission" date="2021-04" db="EMBL/GenBank/DDBJ databases">
        <title>The genome sequence of Ideonella sp. 4Y11.</title>
        <authorList>
            <person name="Liu Y."/>
        </authorList>
    </citation>
    <scope>NUCLEOTIDE SEQUENCE</scope>
    <source>
        <strain evidence="2">4Y11</strain>
    </source>
</reference>
<sequence length="189" mass="19639">MLEPRIQQHFFESADQLYQVAEPMARPIADAAQLIVACLTGGGKLLVAGEGRARWLARAAASALQQGFERERPPLAACLLGDGAQPGPRALAQSVAALGQGGDLLLLFSLADEDPAAQAALDEAHQRDLGVVLLGAGLAAPWASLLSESDVWIAAPVNGGPRAMELLLLALHALCDAIDVQLLGEADEP</sequence>
<feature type="domain" description="SIS" evidence="1">
    <location>
        <begin position="11"/>
        <end position="132"/>
    </location>
</feature>
<evidence type="ECO:0000313" key="2">
    <source>
        <dbReference type="EMBL" id="MBQ0959066.1"/>
    </source>
</evidence>
<gene>
    <name evidence="2" type="ORF">KAK06_08845</name>
</gene>
<accession>A0A941BFS4</accession>
<dbReference type="InterPro" id="IPR046348">
    <property type="entry name" value="SIS_dom_sf"/>
</dbReference>
<dbReference type="Gene3D" id="3.40.50.10490">
    <property type="entry name" value="Glucose-6-phosphate isomerase like protein, domain 1"/>
    <property type="match status" value="1"/>
</dbReference>
<dbReference type="InterPro" id="IPR001347">
    <property type="entry name" value="SIS_dom"/>
</dbReference>
<dbReference type="EMBL" id="JAGQDE010000006">
    <property type="protein sequence ID" value="MBQ0959066.1"/>
    <property type="molecule type" value="Genomic_DNA"/>
</dbReference>
<dbReference type="PANTHER" id="PTHR30390:SF6">
    <property type="entry name" value="DNAA INITIATOR-ASSOCIATING PROTEIN DIAA"/>
    <property type="match status" value="1"/>
</dbReference>
<evidence type="ECO:0000259" key="1">
    <source>
        <dbReference type="Pfam" id="PF13580"/>
    </source>
</evidence>
<proteinExistence type="predicted"/>
<comment type="caution">
    <text evidence="2">The sequence shown here is derived from an EMBL/GenBank/DDBJ whole genome shotgun (WGS) entry which is preliminary data.</text>
</comment>
<dbReference type="RefSeq" id="WP_210801584.1">
    <property type="nucleotide sequence ID" value="NZ_JAGQDE010000006.1"/>
</dbReference>
<protein>
    <submittedName>
        <fullName evidence="2">SIS domain-containing protein</fullName>
    </submittedName>
</protein>
<dbReference type="PANTHER" id="PTHR30390">
    <property type="entry name" value="SEDOHEPTULOSE 7-PHOSPHATE ISOMERASE / DNAA INITIATOR-ASSOCIATING FACTOR FOR REPLICATION INITIATION"/>
    <property type="match status" value="1"/>
</dbReference>
<name>A0A941BFS4_9BURK</name>
<dbReference type="GO" id="GO:1901135">
    <property type="term" value="P:carbohydrate derivative metabolic process"/>
    <property type="evidence" value="ECO:0007669"/>
    <property type="project" value="InterPro"/>
</dbReference>
<keyword evidence="3" id="KW-1185">Reference proteome</keyword>
<dbReference type="AlphaFoldDB" id="A0A941BFS4"/>
<organism evidence="2 3">
    <name type="scientific">Ideonella aquatica</name>
    <dbReference type="NCBI Taxonomy" id="2824119"/>
    <lineage>
        <taxon>Bacteria</taxon>
        <taxon>Pseudomonadati</taxon>
        <taxon>Pseudomonadota</taxon>
        <taxon>Betaproteobacteria</taxon>
        <taxon>Burkholderiales</taxon>
        <taxon>Sphaerotilaceae</taxon>
        <taxon>Ideonella</taxon>
    </lineage>
</organism>
<evidence type="ECO:0000313" key="3">
    <source>
        <dbReference type="Proteomes" id="UP000678374"/>
    </source>
</evidence>
<dbReference type="Pfam" id="PF13580">
    <property type="entry name" value="SIS_2"/>
    <property type="match status" value="1"/>
</dbReference>
<dbReference type="Proteomes" id="UP000678374">
    <property type="component" value="Unassembled WGS sequence"/>
</dbReference>